<reference evidence="1 2" key="1">
    <citation type="submission" date="2016-10" db="EMBL/GenBank/DDBJ databases">
        <authorList>
            <person name="Varghese N."/>
            <person name="Submissions S."/>
        </authorList>
    </citation>
    <scope>NUCLEOTIDE SEQUENCE [LARGE SCALE GENOMIC DNA]</scope>
    <source>
        <strain evidence="1 2">CIP 109853</strain>
    </source>
</reference>
<comment type="caution">
    <text evidence="1">The sequence shown here is derived from an EMBL/GenBank/DDBJ whole genome shotgun (WGS) entry which is preliminary data.</text>
</comment>
<protein>
    <submittedName>
        <fullName evidence="1">Uncharacterized protein</fullName>
    </submittedName>
</protein>
<keyword evidence="2" id="KW-1185">Reference proteome</keyword>
<dbReference type="EMBL" id="FOFP01000018">
    <property type="protein sequence ID" value="SER21808.1"/>
    <property type="molecule type" value="Genomic_DNA"/>
</dbReference>
<sequence length="52" mass="5487">MRARLIGPGDPFELRTALIEGDAPGHEWVLSAGVVLVGSLDGLSFVRELVGL</sequence>
<evidence type="ECO:0000313" key="2">
    <source>
        <dbReference type="Proteomes" id="UP000198512"/>
    </source>
</evidence>
<dbReference type="Proteomes" id="UP000198512">
    <property type="component" value="Unassembled WGS sequence"/>
</dbReference>
<organism evidence="1 2">
    <name type="scientific">Pseudomonas cuatrocienegasensis</name>
    <dbReference type="NCBI Taxonomy" id="543360"/>
    <lineage>
        <taxon>Bacteria</taxon>
        <taxon>Pseudomonadati</taxon>
        <taxon>Pseudomonadota</taxon>
        <taxon>Gammaproteobacteria</taxon>
        <taxon>Pseudomonadales</taxon>
        <taxon>Pseudomonadaceae</taxon>
        <taxon>Pseudomonas</taxon>
    </lineage>
</organism>
<accession>A0ABY1BMU7</accession>
<gene>
    <name evidence="1" type="ORF">SAMN05216600_11827</name>
</gene>
<evidence type="ECO:0000313" key="1">
    <source>
        <dbReference type="EMBL" id="SER21808.1"/>
    </source>
</evidence>
<proteinExistence type="predicted"/>
<name>A0ABY1BMU7_9PSED</name>